<reference evidence="1 2" key="1">
    <citation type="journal article" date="2014" name="Genome Biol. Evol.">
        <title>The genome of the myxosporean Thelohanellus kitauei shows adaptations to nutrient acquisition within its fish host.</title>
        <authorList>
            <person name="Yang Y."/>
            <person name="Xiong J."/>
            <person name="Zhou Z."/>
            <person name="Huo F."/>
            <person name="Miao W."/>
            <person name="Ran C."/>
            <person name="Liu Y."/>
            <person name="Zhang J."/>
            <person name="Feng J."/>
            <person name="Wang M."/>
            <person name="Wang M."/>
            <person name="Wang L."/>
            <person name="Yao B."/>
        </authorList>
    </citation>
    <scope>NUCLEOTIDE SEQUENCE [LARGE SCALE GENOMIC DNA]</scope>
    <source>
        <strain evidence="1">Wuqing</strain>
    </source>
</reference>
<evidence type="ECO:0000313" key="2">
    <source>
        <dbReference type="Proteomes" id="UP000031668"/>
    </source>
</evidence>
<accession>A0A0C2N4Q3</accession>
<name>A0A0C2N4Q3_THEKT</name>
<proteinExistence type="predicted"/>
<dbReference type="EMBL" id="JWZT01001789">
    <property type="protein sequence ID" value="KII71335.1"/>
    <property type="molecule type" value="Genomic_DNA"/>
</dbReference>
<comment type="caution">
    <text evidence="1">The sequence shown here is derived from an EMBL/GenBank/DDBJ whole genome shotgun (WGS) entry which is preliminary data.</text>
</comment>
<sequence>MIPEEKDKKILLDVDHRENQRKLLEYISNAKSRDLSVQMQAVKIFMLHFSPIHYPQADRLFIKNFPSELFEEFNVMCESHGRVDRFEEKKILFFDFQSKFAFYINQTTSYLSTKLVC</sequence>
<organism evidence="1 2">
    <name type="scientific">Thelohanellus kitauei</name>
    <name type="common">Myxosporean</name>
    <dbReference type="NCBI Taxonomy" id="669202"/>
    <lineage>
        <taxon>Eukaryota</taxon>
        <taxon>Metazoa</taxon>
        <taxon>Cnidaria</taxon>
        <taxon>Myxozoa</taxon>
        <taxon>Myxosporea</taxon>
        <taxon>Bivalvulida</taxon>
        <taxon>Platysporina</taxon>
        <taxon>Myxobolidae</taxon>
        <taxon>Thelohanellus</taxon>
    </lineage>
</organism>
<evidence type="ECO:0000313" key="1">
    <source>
        <dbReference type="EMBL" id="KII71335.1"/>
    </source>
</evidence>
<dbReference type="Proteomes" id="UP000031668">
    <property type="component" value="Unassembled WGS sequence"/>
</dbReference>
<dbReference type="AlphaFoldDB" id="A0A0C2N4Q3"/>
<gene>
    <name evidence="1" type="ORF">RF11_05245</name>
</gene>
<keyword evidence="2" id="KW-1185">Reference proteome</keyword>
<protein>
    <submittedName>
        <fullName evidence="1">Uncharacterized protein</fullName>
    </submittedName>
</protein>